<name>A0A5M9K1S8_MONFR</name>
<keyword evidence="3" id="KW-1185">Reference proteome</keyword>
<evidence type="ECO:0000313" key="2">
    <source>
        <dbReference type="EMBL" id="KAA8574733.1"/>
    </source>
</evidence>
<dbReference type="Gene3D" id="1.20.5.4090">
    <property type="match status" value="1"/>
</dbReference>
<reference evidence="2 3" key="1">
    <citation type="submission" date="2019-06" db="EMBL/GenBank/DDBJ databases">
        <title>Genome Sequence of the Brown Rot Fungal Pathogen Monilinia fructicola.</title>
        <authorList>
            <person name="De Miccolis Angelini R.M."/>
            <person name="Landi L."/>
            <person name="Abate D."/>
            <person name="Pollastro S."/>
            <person name="Romanazzi G."/>
            <person name="Faretra F."/>
        </authorList>
    </citation>
    <scope>NUCLEOTIDE SEQUENCE [LARGE SCALE GENOMIC DNA]</scope>
    <source>
        <strain evidence="2 3">Mfrc123</strain>
    </source>
</reference>
<feature type="coiled-coil region" evidence="1">
    <location>
        <begin position="81"/>
        <end position="196"/>
    </location>
</feature>
<protein>
    <submittedName>
        <fullName evidence="2">Uncharacterized protein</fullName>
    </submittedName>
</protein>
<dbReference type="EMBL" id="VICG01000002">
    <property type="protein sequence ID" value="KAA8574733.1"/>
    <property type="molecule type" value="Genomic_DNA"/>
</dbReference>
<organism evidence="2 3">
    <name type="scientific">Monilinia fructicola</name>
    <name type="common">Brown rot fungus</name>
    <name type="synonym">Ciboria fructicola</name>
    <dbReference type="NCBI Taxonomy" id="38448"/>
    <lineage>
        <taxon>Eukaryota</taxon>
        <taxon>Fungi</taxon>
        <taxon>Dikarya</taxon>
        <taxon>Ascomycota</taxon>
        <taxon>Pezizomycotina</taxon>
        <taxon>Leotiomycetes</taxon>
        <taxon>Helotiales</taxon>
        <taxon>Sclerotiniaceae</taxon>
        <taxon>Monilinia</taxon>
    </lineage>
</organism>
<dbReference type="AlphaFoldDB" id="A0A5M9K1S8"/>
<dbReference type="VEuPathDB" id="FungiDB:MFRU_049g00230"/>
<evidence type="ECO:0000313" key="3">
    <source>
        <dbReference type="Proteomes" id="UP000322873"/>
    </source>
</evidence>
<accession>A0A5M9K1S8</accession>
<dbReference type="Proteomes" id="UP000322873">
    <property type="component" value="Unassembled WGS sequence"/>
</dbReference>
<keyword evidence="1" id="KW-0175">Coiled coil</keyword>
<evidence type="ECO:0000256" key="1">
    <source>
        <dbReference type="SAM" id="Coils"/>
    </source>
</evidence>
<proteinExistence type="predicted"/>
<gene>
    <name evidence="2" type="ORF">EYC84_003983</name>
</gene>
<comment type="caution">
    <text evidence="2">The sequence shown here is derived from an EMBL/GenBank/DDBJ whole genome shotgun (WGS) entry which is preliminary data.</text>
</comment>
<sequence>MQGVQNSDLETANDPSRALDMIHDIEEVFEDFKRKLSGSYLHLRESLKNDMQSTVPKTDECSSIKFSVLREQKSARHDRELNKLSDVRRNLEIKISALNQETEELRFESEQAKKICNGERQDSQRKYQALVDSIACLEKDNNHLKGEEERYRQACLEKDGAYAILRKSHANAIHSCQALKESIKILQAQLVNYRDIILKRDGAATREPNDATIIQDFQRLGEGIQRVMAFCTVKNPPLRPQDPTQNELILLSYWQCGMSASEIKNRIRGKVFHWLHKSLLLQAYFGLETINQGEIEKALVDFEHMIRKSSSDDGAHADFATWRITTLKCAKLLNTKESPLPSDTAKQLISFLEPIRIRCNDEASDLVQRDKLEKLLMKLCTDAFDLSMHLRGCRNTYLYDVPRDGEVINTDEAEAQCEEQRQKPGDDKGKENIVAYALSGTLVKIAENNPENRVILQKAWVVVECD</sequence>